<reference evidence="2 3" key="1">
    <citation type="journal article" date="2021" name="Plant Biotechnol. J.">
        <title>Multi-omics assisted identification of the key and species-specific regulatory components of drought-tolerant mechanisms in Gossypium stocksii.</title>
        <authorList>
            <person name="Yu D."/>
            <person name="Ke L."/>
            <person name="Zhang D."/>
            <person name="Wu Y."/>
            <person name="Sun Y."/>
            <person name="Mei J."/>
            <person name="Sun J."/>
            <person name="Sun Y."/>
        </authorList>
    </citation>
    <scope>NUCLEOTIDE SEQUENCE [LARGE SCALE GENOMIC DNA]</scope>
    <source>
        <strain evidence="3">cv. E1</strain>
        <tissue evidence="2">Leaf</tissue>
    </source>
</reference>
<dbReference type="AlphaFoldDB" id="A0A9D3VVJ1"/>
<accession>A0A9D3VVJ1</accession>
<protein>
    <recommendedName>
        <fullName evidence="1">DUF4283 domain-containing protein</fullName>
    </recommendedName>
</protein>
<dbReference type="PANTHER" id="PTHR31286:SF153">
    <property type="entry name" value="DUF4283 DOMAIN PROTEIN"/>
    <property type="match status" value="1"/>
</dbReference>
<dbReference type="OrthoDB" id="1750606at2759"/>
<dbReference type="EMBL" id="JAIQCV010000005">
    <property type="protein sequence ID" value="KAH1096826.1"/>
    <property type="molecule type" value="Genomic_DNA"/>
</dbReference>
<dbReference type="InterPro" id="IPR025558">
    <property type="entry name" value="DUF4283"/>
</dbReference>
<dbReference type="Pfam" id="PF14111">
    <property type="entry name" value="DUF4283"/>
    <property type="match status" value="1"/>
</dbReference>
<evidence type="ECO:0000259" key="1">
    <source>
        <dbReference type="Pfam" id="PF14111"/>
    </source>
</evidence>
<organism evidence="2 3">
    <name type="scientific">Gossypium stocksii</name>
    <dbReference type="NCBI Taxonomy" id="47602"/>
    <lineage>
        <taxon>Eukaryota</taxon>
        <taxon>Viridiplantae</taxon>
        <taxon>Streptophyta</taxon>
        <taxon>Embryophyta</taxon>
        <taxon>Tracheophyta</taxon>
        <taxon>Spermatophyta</taxon>
        <taxon>Magnoliopsida</taxon>
        <taxon>eudicotyledons</taxon>
        <taxon>Gunneridae</taxon>
        <taxon>Pentapetalae</taxon>
        <taxon>rosids</taxon>
        <taxon>malvids</taxon>
        <taxon>Malvales</taxon>
        <taxon>Malvaceae</taxon>
        <taxon>Malvoideae</taxon>
        <taxon>Gossypium</taxon>
    </lineage>
</organism>
<name>A0A9D3VVJ1_9ROSI</name>
<gene>
    <name evidence="2" type="ORF">J1N35_013747</name>
</gene>
<dbReference type="PANTHER" id="PTHR31286">
    <property type="entry name" value="GLYCINE-RICH CELL WALL STRUCTURAL PROTEIN 1.8-LIKE"/>
    <property type="match status" value="1"/>
</dbReference>
<dbReference type="InterPro" id="IPR040256">
    <property type="entry name" value="At4g02000-like"/>
</dbReference>
<proteinExistence type="predicted"/>
<sequence>MGNINTVDEDLANLNITDEEEDPMMVLGNDITIVQLYELCLVGRVLMDSVVNFPSLKYTLADLWHPLRGVTITEMEDKRILFKFYSEIDLKQLLDGMRRFFNRHLIIFHILIEKEEPNIVPLWDTVFWVQIHNLSIGFITEGMARQFGDFIGRFVEYDASMVTKGISKFMRVQVLIDTRSRSKGRSEYVLAKTDLYTPYFNMNDYHYFVFFVVGLDMVKIFGRLD</sequence>
<keyword evidence="3" id="KW-1185">Reference proteome</keyword>
<evidence type="ECO:0000313" key="2">
    <source>
        <dbReference type="EMBL" id="KAH1096826.1"/>
    </source>
</evidence>
<evidence type="ECO:0000313" key="3">
    <source>
        <dbReference type="Proteomes" id="UP000828251"/>
    </source>
</evidence>
<feature type="domain" description="DUF4283" evidence="1">
    <location>
        <begin position="36"/>
        <end position="116"/>
    </location>
</feature>
<dbReference type="Proteomes" id="UP000828251">
    <property type="component" value="Unassembled WGS sequence"/>
</dbReference>
<comment type="caution">
    <text evidence="2">The sequence shown here is derived from an EMBL/GenBank/DDBJ whole genome shotgun (WGS) entry which is preliminary data.</text>
</comment>